<dbReference type="Pfam" id="PF00501">
    <property type="entry name" value="AMP-binding"/>
    <property type="match status" value="1"/>
</dbReference>
<dbReference type="PANTHER" id="PTHR43845:SF1">
    <property type="entry name" value="BLR5969 PROTEIN"/>
    <property type="match status" value="1"/>
</dbReference>
<sequence length="452" mass="51425">MNNLSGEYYNEKIETMDRGDLDSLVEEKLRYTIDYAVKHSSFYRKWFESNDVSPSSIRDHEDLLEMPLVSGELIRNNQPPKTNDFNFMSTSWDKVFTIHETSGTSGTPKAFFLTWDDWLRFAEKYSRSFTSQGFGKGDRMIMCASYGMNVGANTMTLSARDIGMAIIPEGKCTFPTRVLESYQPTGIVASVFKLLRLARRLKDEGIDPGETSIEKLVVGGESFAEESRSYLEELWGCPIYNTYGSTEGTMCGECTEQSGLHVPEDLVHLDIYDPYRKEFLEDGDCGRIVLTTLLSPGEKCGNLLINYDTEDTTVVQSRKKCACGRTHMKIFTPEREAETHWISGSPFNRVNVERGVFQRENMDYLTGEYEAFLYEDEDGTSILKVSLECIDKENCDRSVIEENFLRGFLSNITGTKGLYDNGELDVDIKLTGPGELEFYKLKGRAKRVIDRR</sequence>
<dbReference type="NCBIfam" id="TIGR03335">
    <property type="entry name" value="F390_ftsA"/>
    <property type="match status" value="1"/>
</dbReference>
<evidence type="ECO:0000313" key="2">
    <source>
        <dbReference type="EMBL" id="KGK98665.1"/>
    </source>
</evidence>
<keyword evidence="3" id="KW-1185">Reference proteome</keyword>
<dbReference type="PANTHER" id="PTHR43845">
    <property type="entry name" value="BLR5969 PROTEIN"/>
    <property type="match status" value="1"/>
</dbReference>
<reference evidence="2 3" key="1">
    <citation type="submission" date="2014-09" db="EMBL/GenBank/DDBJ databases">
        <title>Draft genome sequence of an obligately methylotrophic methanogen, Methanococcoides methylutens, isolated from marine sediment.</title>
        <authorList>
            <person name="Guan Y."/>
            <person name="Ngugi D.K."/>
            <person name="Blom J."/>
            <person name="Ali S."/>
            <person name="Ferry J.G."/>
            <person name="Stingl U."/>
        </authorList>
    </citation>
    <scope>NUCLEOTIDE SEQUENCE [LARGE SCALE GENOMIC DNA]</scope>
    <source>
        <strain evidence="2 3">DSM 2657</strain>
    </source>
</reference>
<dbReference type="InterPro" id="IPR000873">
    <property type="entry name" value="AMP-dep_synth/lig_dom"/>
</dbReference>
<name>A0A099T0H3_METMT</name>
<dbReference type="SUPFAM" id="SSF56801">
    <property type="entry name" value="Acetyl-CoA synthetase-like"/>
    <property type="match status" value="1"/>
</dbReference>
<evidence type="ECO:0000259" key="1">
    <source>
        <dbReference type="Pfam" id="PF00501"/>
    </source>
</evidence>
<comment type="caution">
    <text evidence="2">The sequence shown here is derived from an EMBL/GenBank/DDBJ whole genome shotgun (WGS) entry which is preliminary data.</text>
</comment>
<dbReference type="InterPro" id="IPR042099">
    <property type="entry name" value="ANL_N_sf"/>
</dbReference>
<proteinExistence type="predicted"/>
<dbReference type="Gene3D" id="3.40.50.12780">
    <property type="entry name" value="N-terminal domain of ligase-like"/>
    <property type="match status" value="1"/>
</dbReference>
<feature type="domain" description="AMP-dependent synthetase/ligase" evidence="1">
    <location>
        <begin position="89"/>
        <end position="289"/>
    </location>
</feature>
<evidence type="ECO:0000313" key="3">
    <source>
        <dbReference type="Proteomes" id="UP000029859"/>
    </source>
</evidence>
<accession>A0A099T0H3</accession>
<dbReference type="AlphaFoldDB" id="A0A099T0H3"/>
<dbReference type="InterPro" id="IPR017720">
    <property type="entry name" value="Coenzyme_F390_Synthase"/>
</dbReference>
<dbReference type="Proteomes" id="UP000029859">
    <property type="component" value="Unassembled WGS sequence"/>
</dbReference>
<gene>
    <name evidence="2" type="ORF">LI82_07385</name>
</gene>
<dbReference type="EMBL" id="JRHO01000013">
    <property type="protein sequence ID" value="KGK98665.1"/>
    <property type="molecule type" value="Genomic_DNA"/>
</dbReference>
<organism evidence="2 3">
    <name type="scientific">Methanococcoides methylutens</name>
    <dbReference type="NCBI Taxonomy" id="2226"/>
    <lineage>
        <taxon>Archaea</taxon>
        <taxon>Methanobacteriati</taxon>
        <taxon>Methanobacteriota</taxon>
        <taxon>Stenosarchaea group</taxon>
        <taxon>Methanomicrobia</taxon>
        <taxon>Methanosarcinales</taxon>
        <taxon>Methanosarcinaceae</taxon>
        <taxon>Methanococcoides</taxon>
    </lineage>
</organism>
<protein>
    <submittedName>
        <fullName evidence="2">Coenzyme F390 synthetase</fullName>
    </submittedName>
</protein>